<protein>
    <submittedName>
        <fullName evidence="2">Uncharacterized protein</fullName>
    </submittedName>
</protein>
<keyword evidence="1" id="KW-0732">Signal</keyword>
<dbReference type="EMBL" id="HBIH01028606">
    <property type="protein sequence ID" value="CAE0330841.1"/>
    <property type="molecule type" value="Transcribed_RNA"/>
</dbReference>
<feature type="chain" id="PRO_5030823597" evidence="1">
    <location>
        <begin position="30"/>
        <end position="220"/>
    </location>
</feature>
<reference evidence="2" key="1">
    <citation type="submission" date="2021-01" db="EMBL/GenBank/DDBJ databases">
        <authorList>
            <person name="Corre E."/>
            <person name="Pelletier E."/>
            <person name="Niang G."/>
            <person name="Scheremetjew M."/>
            <person name="Finn R."/>
            <person name="Kale V."/>
            <person name="Holt S."/>
            <person name="Cochrane G."/>
            <person name="Meng A."/>
            <person name="Brown T."/>
            <person name="Cohen L."/>
        </authorList>
    </citation>
    <scope>NUCLEOTIDE SEQUENCE</scope>
    <source>
        <strain evidence="2">S3</strain>
    </source>
</reference>
<organism evidence="2">
    <name type="scientific">Strombidium inclinatum</name>
    <dbReference type="NCBI Taxonomy" id="197538"/>
    <lineage>
        <taxon>Eukaryota</taxon>
        <taxon>Sar</taxon>
        <taxon>Alveolata</taxon>
        <taxon>Ciliophora</taxon>
        <taxon>Intramacronucleata</taxon>
        <taxon>Spirotrichea</taxon>
        <taxon>Oligotrichia</taxon>
        <taxon>Strombidiidae</taxon>
        <taxon>Strombidium</taxon>
    </lineage>
</organism>
<evidence type="ECO:0000256" key="1">
    <source>
        <dbReference type="SAM" id="SignalP"/>
    </source>
</evidence>
<dbReference type="AlphaFoldDB" id="A0A7S3IRQ2"/>
<proteinExistence type="predicted"/>
<gene>
    <name evidence="2" type="ORF">SINC0208_LOCUS11473</name>
</gene>
<accession>A0A7S3IRQ2</accession>
<evidence type="ECO:0000313" key="2">
    <source>
        <dbReference type="EMBL" id="CAE0330841.1"/>
    </source>
</evidence>
<name>A0A7S3IRQ2_9SPIT</name>
<sequence length="220" mass="23955">MAQVTNGIVDLLLLHFELSLLLMELHCLSLELLSLLQLRSFLLLFLEDLFALLADSLFSSSSLGFEALGLPLLVVSVDLFGLLHLLGDVIVNLPTLVQQLLLGRVKVLSCALEVFAFLLELLQHLFFGSFLLRPLLSSESMHTHVLIELTVNLPVDTIRVGLVGVNIRVDELSIFISTHLHASLAATSRTVGQGIEVVSMGVSSSDDSLLVRFSLGMGLL</sequence>
<feature type="signal peptide" evidence="1">
    <location>
        <begin position="1"/>
        <end position="29"/>
    </location>
</feature>